<evidence type="ECO:0000256" key="1">
    <source>
        <dbReference type="ARBA" id="ARBA00009943"/>
    </source>
</evidence>
<dbReference type="InterPro" id="IPR003447">
    <property type="entry name" value="FEMABX"/>
</dbReference>
<keyword evidence="3" id="KW-0133">Cell shape</keyword>
<comment type="similarity">
    <text evidence="1">Belongs to the FemABX family.</text>
</comment>
<comment type="caution">
    <text evidence="9">The sequence shown here is derived from an EMBL/GenBank/DDBJ whole genome shotgun (WGS) entry which is preliminary data.</text>
</comment>
<dbReference type="InterPro" id="IPR016181">
    <property type="entry name" value="Acyl_CoA_acyltransferase"/>
</dbReference>
<feature type="domain" description="BioF2-like acetyltransferase" evidence="8">
    <location>
        <begin position="154"/>
        <end position="296"/>
    </location>
</feature>
<protein>
    <recommendedName>
        <fullName evidence="8">BioF2-like acetyltransferase domain-containing protein</fullName>
    </recommendedName>
</protein>
<name>A0ABQ3UJ87_9CHLR</name>
<proteinExistence type="inferred from homology"/>
<evidence type="ECO:0000256" key="7">
    <source>
        <dbReference type="SAM" id="Coils"/>
    </source>
</evidence>
<dbReference type="SUPFAM" id="SSF55729">
    <property type="entry name" value="Acyl-CoA N-acyltransferases (Nat)"/>
    <property type="match status" value="1"/>
</dbReference>
<keyword evidence="2" id="KW-0808">Transferase</keyword>
<reference evidence="9 10" key="1">
    <citation type="journal article" date="2021" name="Int. J. Syst. Evol. Microbiol.">
        <title>Reticulibacter mediterranei gen. nov., sp. nov., within the new family Reticulibacteraceae fam. nov., and Ktedonospora formicarum gen. nov., sp. nov., Ktedonobacter robiniae sp. nov., Dictyobacter formicarum sp. nov. and Dictyobacter arantiisoli sp. nov., belonging to the class Ktedonobacteria.</title>
        <authorList>
            <person name="Yabe S."/>
            <person name="Zheng Y."/>
            <person name="Wang C.M."/>
            <person name="Sakai Y."/>
            <person name="Abe K."/>
            <person name="Yokota A."/>
            <person name="Donadio S."/>
            <person name="Cavaletti L."/>
            <person name="Monciardini P."/>
        </authorList>
    </citation>
    <scope>NUCLEOTIDE SEQUENCE [LARGE SCALE GENOMIC DNA]</scope>
    <source>
        <strain evidence="9 10">SOSP1-30</strain>
    </source>
</reference>
<evidence type="ECO:0000313" key="9">
    <source>
        <dbReference type="EMBL" id="GHO52467.1"/>
    </source>
</evidence>
<sequence length="353" mass="40007">MLETTAIQTSRQAFIEQHEQASFYSQPGWLGLLQHVYGFKPTHLESYTAGADDPARSLAGTLSLYTVRSPLAGTHLVSLPFSDHAPLLAQNEASALELLEQAIELTRQRKARYLELRTGTNPLLANHPAFVESDLYVTWRLNLESDPALAWSHLRKPVQHQVKKARKNGLSIRVADSATDVATYHRLHVLTRTRKHGMPAQPSAFFHKLWESFAPGEQMILLLAEYEQQPIAGMVLLGSGTTLRYAYGASDERYLRLAPNNLLMWHAIEWGCEHGYRVLDMGRTARDNEGLMEFKRRWGAELNPLPYYYYPRQAGLATTSEQSWKYRLLTSTWKQLPLPVASSLGGLLYRYLG</sequence>
<feature type="coiled-coil region" evidence="7">
    <location>
        <begin position="89"/>
        <end position="116"/>
    </location>
</feature>
<dbReference type="InterPro" id="IPR050644">
    <property type="entry name" value="PG_Glycine_Bridge_Synth"/>
</dbReference>
<dbReference type="PANTHER" id="PTHR36174:SF1">
    <property type="entry name" value="LIPID II:GLYCINE GLYCYLTRANSFERASE"/>
    <property type="match status" value="1"/>
</dbReference>
<evidence type="ECO:0000256" key="2">
    <source>
        <dbReference type="ARBA" id="ARBA00022679"/>
    </source>
</evidence>
<dbReference type="PROSITE" id="PS51191">
    <property type="entry name" value="FEMABX"/>
    <property type="match status" value="1"/>
</dbReference>
<dbReference type="RefSeq" id="WP_201369374.1">
    <property type="nucleotide sequence ID" value="NZ_BNJG01000001.1"/>
</dbReference>
<keyword evidence="7" id="KW-0175">Coiled coil</keyword>
<dbReference type="Pfam" id="PF13480">
    <property type="entry name" value="Acetyltransf_6"/>
    <property type="match status" value="1"/>
</dbReference>
<organism evidence="9 10">
    <name type="scientific">Ktedonobacter robiniae</name>
    <dbReference type="NCBI Taxonomy" id="2778365"/>
    <lineage>
        <taxon>Bacteria</taxon>
        <taxon>Bacillati</taxon>
        <taxon>Chloroflexota</taxon>
        <taxon>Ktedonobacteria</taxon>
        <taxon>Ktedonobacterales</taxon>
        <taxon>Ktedonobacteraceae</taxon>
        <taxon>Ktedonobacter</taxon>
    </lineage>
</organism>
<evidence type="ECO:0000256" key="6">
    <source>
        <dbReference type="ARBA" id="ARBA00023316"/>
    </source>
</evidence>
<evidence type="ECO:0000256" key="5">
    <source>
        <dbReference type="ARBA" id="ARBA00023315"/>
    </source>
</evidence>
<evidence type="ECO:0000256" key="4">
    <source>
        <dbReference type="ARBA" id="ARBA00022984"/>
    </source>
</evidence>
<accession>A0ABQ3UJ87</accession>
<keyword evidence="6" id="KW-0961">Cell wall biogenesis/degradation</keyword>
<dbReference type="Gene3D" id="3.40.630.30">
    <property type="match status" value="1"/>
</dbReference>
<evidence type="ECO:0000259" key="8">
    <source>
        <dbReference type="Pfam" id="PF13480"/>
    </source>
</evidence>
<keyword evidence="10" id="KW-1185">Reference proteome</keyword>
<dbReference type="Proteomes" id="UP000654345">
    <property type="component" value="Unassembled WGS sequence"/>
</dbReference>
<dbReference type="EMBL" id="BNJG01000001">
    <property type="protein sequence ID" value="GHO52467.1"/>
    <property type="molecule type" value="Genomic_DNA"/>
</dbReference>
<dbReference type="InterPro" id="IPR038740">
    <property type="entry name" value="BioF2-like_GNAT_dom"/>
</dbReference>
<keyword evidence="4" id="KW-0573">Peptidoglycan synthesis</keyword>
<evidence type="ECO:0000256" key="3">
    <source>
        <dbReference type="ARBA" id="ARBA00022960"/>
    </source>
</evidence>
<keyword evidence="5" id="KW-0012">Acyltransferase</keyword>
<gene>
    <name evidence="9" type="ORF">KSB_09420</name>
</gene>
<evidence type="ECO:0000313" key="10">
    <source>
        <dbReference type="Proteomes" id="UP000654345"/>
    </source>
</evidence>
<dbReference type="PANTHER" id="PTHR36174">
    <property type="entry name" value="LIPID II:GLYCINE GLYCYLTRANSFERASE"/>
    <property type="match status" value="1"/>
</dbReference>